<dbReference type="CDD" id="cd00067">
    <property type="entry name" value="GAL4"/>
    <property type="match status" value="1"/>
</dbReference>
<proteinExistence type="predicted"/>
<dbReference type="Proteomes" id="UP000283841">
    <property type="component" value="Unassembled WGS sequence"/>
</dbReference>
<sequence length="721" mass="82041">MTEVEVRSFLCSICHQSFRRREHLRRHILSHGDIFPYTCSFCDASFKRRDALTRHLTTCKIRKKNGVGIPTAGPKQPRGKRPTACDRCRRSKRACNLGFPCDTCIQRQTSCTYENLTDMVDGGDLEELQLFDELSTFHIFNSSNPSNNEGFPLDKPITGSQTLFVGSTLAQSEPYLKGLGDDRDHTGSTRFFNRLQSLRFLEHFTSSSGIAEAFECGETSDSITDYMVSMEMNLSAYSQDGYTNDSDSFLMAGYTEGCPQPPCESLLRGFETFDQGSSAFQSHNLVSTPIPTADLHSLDPLSEKTHTIISSLRRTVSGKCHSRSQSWSSVREELCLKLFSPARIRLFLNLFWSQWHPNCPIIHKPTFNAETAPEELLCPMVVLGACTSPDIAHRKIAGFWFDIVEELVFTSPLLDFECSRSYSCDCNRPVSRKKLQALQGAYCVCLYQNWDGSDKAKRRIRNQRFTVLVTAARDIGFEFATHDQLEMNDPGQFDWGRWVVTEELMRTMSYIFLIDSAFAIFNNLPPRFVISELKLGLCYPESCFQAECQNTCFQAIKRASRPPNARLSIASAVEALCHEEFGTRLITDFSHMSVLNMFCIVSALHIVLFTLRASISSPHLIQSIKKGFLNWDKIWMANAVYEQFAGRYDLQQEQPWKKIGFIRHCREYCFLGLVMCEKFRSETKGEENSIILSGVSGRYDETDMRQVSELIRRLPMTTLSS</sequence>
<dbReference type="CDD" id="cd12148">
    <property type="entry name" value="fungal_TF_MHR"/>
    <property type="match status" value="1"/>
</dbReference>
<dbReference type="VEuPathDB" id="FungiDB:C8Q69DRAFT_449561"/>
<keyword evidence="14" id="KW-1185">Reference proteome</keyword>
<dbReference type="SMART" id="SM00066">
    <property type="entry name" value="GAL4"/>
    <property type="match status" value="1"/>
</dbReference>
<dbReference type="SUPFAM" id="SSF57667">
    <property type="entry name" value="beta-beta-alpha zinc fingers"/>
    <property type="match status" value="1"/>
</dbReference>
<dbReference type="GO" id="GO:0008270">
    <property type="term" value="F:zinc ion binding"/>
    <property type="evidence" value="ECO:0007669"/>
    <property type="project" value="UniProtKB-KW"/>
</dbReference>
<evidence type="ECO:0000256" key="9">
    <source>
        <dbReference type="ARBA" id="ARBA00023242"/>
    </source>
</evidence>
<dbReference type="GO" id="GO:0005634">
    <property type="term" value="C:nucleus"/>
    <property type="evidence" value="ECO:0007669"/>
    <property type="project" value="UniProtKB-SubCell"/>
</dbReference>
<dbReference type="GO" id="GO:0000785">
    <property type="term" value="C:chromatin"/>
    <property type="evidence" value="ECO:0007669"/>
    <property type="project" value="TreeGrafter"/>
</dbReference>
<dbReference type="PANTHER" id="PTHR40626">
    <property type="entry name" value="MIP31509P"/>
    <property type="match status" value="1"/>
</dbReference>
<dbReference type="PROSITE" id="PS50048">
    <property type="entry name" value="ZN2_CY6_FUNGAL_2"/>
    <property type="match status" value="1"/>
</dbReference>
<organism evidence="13 14">
    <name type="scientific">Byssochlamys spectabilis</name>
    <name type="common">Paecilomyces variotii</name>
    <dbReference type="NCBI Taxonomy" id="264951"/>
    <lineage>
        <taxon>Eukaryota</taxon>
        <taxon>Fungi</taxon>
        <taxon>Dikarya</taxon>
        <taxon>Ascomycota</taxon>
        <taxon>Pezizomycotina</taxon>
        <taxon>Eurotiomycetes</taxon>
        <taxon>Eurotiomycetidae</taxon>
        <taxon>Eurotiales</taxon>
        <taxon>Thermoascaceae</taxon>
        <taxon>Paecilomyces</taxon>
    </lineage>
</organism>
<keyword evidence="9" id="KW-0539">Nucleus</keyword>
<dbReference type="Pfam" id="PF00096">
    <property type="entry name" value="zf-C2H2"/>
    <property type="match status" value="2"/>
</dbReference>
<evidence type="ECO:0000313" key="14">
    <source>
        <dbReference type="Proteomes" id="UP000283841"/>
    </source>
</evidence>
<feature type="domain" description="Zn(2)-C6 fungal-type" evidence="11">
    <location>
        <begin position="84"/>
        <end position="113"/>
    </location>
</feature>
<evidence type="ECO:0000256" key="3">
    <source>
        <dbReference type="ARBA" id="ARBA00022737"/>
    </source>
</evidence>
<evidence type="ECO:0000259" key="11">
    <source>
        <dbReference type="PROSITE" id="PS50048"/>
    </source>
</evidence>
<dbReference type="Gene3D" id="3.30.160.60">
    <property type="entry name" value="Classic Zinc Finger"/>
    <property type="match status" value="1"/>
</dbReference>
<accession>A0A443I4Q7</accession>
<evidence type="ECO:0000313" key="13">
    <source>
        <dbReference type="EMBL" id="RWQ99027.1"/>
    </source>
</evidence>
<reference evidence="13 14" key="1">
    <citation type="journal article" date="2018" name="Front. Microbiol.">
        <title>Genomic and genetic insights into a cosmopolitan fungus, Paecilomyces variotii (Eurotiales).</title>
        <authorList>
            <person name="Urquhart A.S."/>
            <person name="Mondo S.J."/>
            <person name="Makela M.R."/>
            <person name="Hane J.K."/>
            <person name="Wiebenga A."/>
            <person name="He G."/>
            <person name="Mihaltcheva S."/>
            <person name="Pangilinan J."/>
            <person name="Lipzen A."/>
            <person name="Barry K."/>
            <person name="de Vries R.P."/>
            <person name="Grigoriev I.V."/>
            <person name="Idnurm A."/>
        </authorList>
    </citation>
    <scope>NUCLEOTIDE SEQUENCE [LARGE SCALE GENOMIC DNA]</scope>
    <source>
        <strain evidence="13 14">CBS 101075</strain>
    </source>
</reference>
<keyword evidence="8" id="KW-0804">Transcription</keyword>
<dbReference type="GO" id="GO:0006351">
    <property type="term" value="P:DNA-templated transcription"/>
    <property type="evidence" value="ECO:0007669"/>
    <property type="project" value="InterPro"/>
</dbReference>
<dbReference type="EMBL" id="RCNU01000001">
    <property type="protein sequence ID" value="RWQ99027.1"/>
    <property type="molecule type" value="Genomic_DNA"/>
</dbReference>
<dbReference type="RefSeq" id="XP_028488672.1">
    <property type="nucleotide sequence ID" value="XM_028629375.1"/>
</dbReference>
<protein>
    <submittedName>
        <fullName evidence="13">Uncharacterized protein</fullName>
    </submittedName>
</protein>
<dbReference type="PANTHER" id="PTHR40626:SF3">
    <property type="entry name" value="TRANSCRIPTION FACTOR WITH C2H2 AND ZN(2)-CYS(6) DNA BINDING DOMAIN (EUROFUNG)-RELATED"/>
    <property type="match status" value="1"/>
</dbReference>
<dbReference type="InterPro" id="IPR007219">
    <property type="entry name" value="XnlR_reg_dom"/>
</dbReference>
<dbReference type="PROSITE" id="PS00463">
    <property type="entry name" value="ZN2_CY6_FUNGAL_1"/>
    <property type="match status" value="1"/>
</dbReference>
<evidence type="ECO:0000256" key="10">
    <source>
        <dbReference type="PROSITE-ProRule" id="PRU00042"/>
    </source>
</evidence>
<comment type="subcellular location">
    <subcellularLocation>
        <location evidence="1">Nucleus</location>
    </subcellularLocation>
</comment>
<dbReference type="Pfam" id="PF04082">
    <property type="entry name" value="Fungal_trans"/>
    <property type="match status" value="1"/>
</dbReference>
<dbReference type="InterPro" id="IPR001138">
    <property type="entry name" value="Zn2Cys6_DnaBD"/>
</dbReference>
<evidence type="ECO:0000256" key="7">
    <source>
        <dbReference type="ARBA" id="ARBA00023125"/>
    </source>
</evidence>
<dbReference type="GO" id="GO:0000981">
    <property type="term" value="F:DNA-binding transcription factor activity, RNA polymerase II-specific"/>
    <property type="evidence" value="ECO:0007669"/>
    <property type="project" value="InterPro"/>
</dbReference>
<dbReference type="PROSITE" id="PS50157">
    <property type="entry name" value="ZINC_FINGER_C2H2_2"/>
    <property type="match status" value="2"/>
</dbReference>
<dbReference type="InterPro" id="IPR013087">
    <property type="entry name" value="Znf_C2H2_type"/>
</dbReference>
<evidence type="ECO:0000256" key="6">
    <source>
        <dbReference type="ARBA" id="ARBA00023015"/>
    </source>
</evidence>
<dbReference type="InterPro" id="IPR036236">
    <property type="entry name" value="Znf_C2H2_sf"/>
</dbReference>
<dbReference type="GO" id="GO:0000978">
    <property type="term" value="F:RNA polymerase II cis-regulatory region sequence-specific DNA binding"/>
    <property type="evidence" value="ECO:0007669"/>
    <property type="project" value="InterPro"/>
</dbReference>
<feature type="domain" description="C2H2-type" evidence="12">
    <location>
        <begin position="9"/>
        <end position="36"/>
    </location>
</feature>
<evidence type="ECO:0000256" key="5">
    <source>
        <dbReference type="ARBA" id="ARBA00022833"/>
    </source>
</evidence>
<evidence type="ECO:0000259" key="12">
    <source>
        <dbReference type="PROSITE" id="PS50157"/>
    </source>
</evidence>
<dbReference type="SUPFAM" id="SSF57701">
    <property type="entry name" value="Zn2/Cys6 DNA-binding domain"/>
    <property type="match status" value="1"/>
</dbReference>
<dbReference type="SMART" id="SM00355">
    <property type="entry name" value="ZnF_C2H2"/>
    <property type="match status" value="2"/>
</dbReference>
<evidence type="ECO:0000256" key="8">
    <source>
        <dbReference type="ARBA" id="ARBA00023163"/>
    </source>
</evidence>
<evidence type="ECO:0000256" key="4">
    <source>
        <dbReference type="ARBA" id="ARBA00022771"/>
    </source>
</evidence>
<name>A0A443I4Q7_BYSSP</name>
<keyword evidence="4 10" id="KW-0863">Zinc-finger</keyword>
<dbReference type="STRING" id="264951.A0A443I4Q7"/>
<dbReference type="InterPro" id="IPR036864">
    <property type="entry name" value="Zn2-C6_fun-type_DNA-bd_sf"/>
</dbReference>
<dbReference type="InterPro" id="IPR051059">
    <property type="entry name" value="VerF-like"/>
</dbReference>
<keyword evidence="2" id="KW-0479">Metal-binding</keyword>
<dbReference type="GeneID" id="39598652"/>
<keyword evidence="6" id="KW-0805">Transcription regulation</keyword>
<keyword evidence="3" id="KW-0677">Repeat</keyword>
<comment type="caution">
    <text evidence="13">The sequence shown here is derived from an EMBL/GenBank/DDBJ whole genome shotgun (WGS) entry which is preliminary data.</text>
</comment>
<feature type="domain" description="C2H2-type" evidence="12">
    <location>
        <begin position="37"/>
        <end position="65"/>
    </location>
</feature>
<dbReference type="Pfam" id="PF00172">
    <property type="entry name" value="Zn_clus"/>
    <property type="match status" value="1"/>
</dbReference>
<gene>
    <name evidence="13" type="ORF">C8Q69DRAFT_449561</name>
</gene>
<dbReference type="AlphaFoldDB" id="A0A443I4Q7"/>
<evidence type="ECO:0000256" key="2">
    <source>
        <dbReference type="ARBA" id="ARBA00022723"/>
    </source>
</evidence>
<evidence type="ECO:0000256" key="1">
    <source>
        <dbReference type="ARBA" id="ARBA00004123"/>
    </source>
</evidence>
<keyword evidence="7" id="KW-0238">DNA-binding</keyword>
<dbReference type="Gene3D" id="4.10.240.10">
    <property type="entry name" value="Zn(2)-C6 fungal-type DNA-binding domain"/>
    <property type="match status" value="1"/>
</dbReference>
<keyword evidence="5" id="KW-0862">Zinc</keyword>
<dbReference type="PROSITE" id="PS00028">
    <property type="entry name" value="ZINC_FINGER_C2H2_1"/>
    <property type="match status" value="1"/>
</dbReference>